<dbReference type="GO" id="GO:1990837">
    <property type="term" value="F:sequence-specific double-stranded DNA binding"/>
    <property type="evidence" value="ECO:0007669"/>
    <property type="project" value="TreeGrafter"/>
</dbReference>
<evidence type="ECO:0000259" key="5">
    <source>
        <dbReference type="PROSITE" id="PS50071"/>
    </source>
</evidence>
<dbReference type="PANTHER" id="PTHR46892:SF3">
    <property type="entry name" value="VISUAL SYSTEM HOMEOBOX 2"/>
    <property type="match status" value="1"/>
</dbReference>
<proteinExistence type="predicted"/>
<reference evidence="6" key="1">
    <citation type="submission" date="2022-01" db="EMBL/GenBank/DDBJ databases">
        <authorList>
            <person name="King R."/>
        </authorList>
    </citation>
    <scope>NUCLEOTIDE SEQUENCE</scope>
</reference>
<evidence type="ECO:0000256" key="1">
    <source>
        <dbReference type="ARBA" id="ARBA00004123"/>
    </source>
</evidence>
<protein>
    <recommendedName>
        <fullName evidence="5">Homeobox domain-containing protein</fullName>
    </recommendedName>
</protein>
<gene>
    <name evidence="6" type="ORF">PHYEVI_LOCUS11008</name>
</gene>
<dbReference type="SMART" id="SM00389">
    <property type="entry name" value="HOX"/>
    <property type="match status" value="1"/>
</dbReference>
<name>A0A9N9U068_PHYSR</name>
<feature type="domain" description="Homeobox" evidence="5">
    <location>
        <begin position="44"/>
        <end position="91"/>
    </location>
</feature>
<dbReference type="GO" id="GO:0006357">
    <property type="term" value="P:regulation of transcription by RNA polymerase II"/>
    <property type="evidence" value="ECO:0007669"/>
    <property type="project" value="TreeGrafter"/>
</dbReference>
<dbReference type="Proteomes" id="UP001153712">
    <property type="component" value="Chromosome 8"/>
</dbReference>
<dbReference type="AlphaFoldDB" id="A0A9N9U068"/>
<organism evidence="6 7">
    <name type="scientific">Phyllotreta striolata</name>
    <name type="common">Striped flea beetle</name>
    <name type="synonym">Crioceris striolata</name>
    <dbReference type="NCBI Taxonomy" id="444603"/>
    <lineage>
        <taxon>Eukaryota</taxon>
        <taxon>Metazoa</taxon>
        <taxon>Ecdysozoa</taxon>
        <taxon>Arthropoda</taxon>
        <taxon>Hexapoda</taxon>
        <taxon>Insecta</taxon>
        <taxon>Pterygota</taxon>
        <taxon>Neoptera</taxon>
        <taxon>Endopterygota</taxon>
        <taxon>Coleoptera</taxon>
        <taxon>Polyphaga</taxon>
        <taxon>Cucujiformia</taxon>
        <taxon>Chrysomeloidea</taxon>
        <taxon>Chrysomelidae</taxon>
        <taxon>Galerucinae</taxon>
        <taxon>Alticini</taxon>
        <taxon>Phyllotreta</taxon>
    </lineage>
</organism>
<dbReference type="InterPro" id="IPR009057">
    <property type="entry name" value="Homeodomain-like_sf"/>
</dbReference>
<evidence type="ECO:0000256" key="4">
    <source>
        <dbReference type="SAM" id="MobiDB-lite"/>
    </source>
</evidence>
<evidence type="ECO:0000256" key="2">
    <source>
        <dbReference type="PROSITE-ProRule" id="PRU00108"/>
    </source>
</evidence>
<accession>A0A9N9U068</accession>
<dbReference type="OrthoDB" id="6159439at2759"/>
<dbReference type="InterPro" id="IPR001356">
    <property type="entry name" value="HD"/>
</dbReference>
<dbReference type="EMBL" id="OU900101">
    <property type="protein sequence ID" value="CAG9864758.1"/>
    <property type="molecule type" value="Genomic_DNA"/>
</dbReference>
<evidence type="ECO:0000313" key="7">
    <source>
        <dbReference type="Proteomes" id="UP001153712"/>
    </source>
</evidence>
<keyword evidence="2 3" id="KW-0371">Homeobox</keyword>
<dbReference type="Gene3D" id="1.10.10.60">
    <property type="entry name" value="Homeodomain-like"/>
    <property type="match status" value="1"/>
</dbReference>
<keyword evidence="2 3" id="KW-0539">Nucleus</keyword>
<dbReference type="SUPFAM" id="SSF46689">
    <property type="entry name" value="Homeodomain-like"/>
    <property type="match status" value="1"/>
</dbReference>
<feature type="region of interest" description="Disordered" evidence="4">
    <location>
        <begin position="25"/>
        <end position="47"/>
    </location>
</feature>
<dbReference type="InterPro" id="IPR052294">
    <property type="entry name" value="VSX_homeobox_regulators"/>
</dbReference>
<sequence>MASHLNRAPSERGAKTFIMVDGQLDNSKDFSSSEGLGGYNKKKKKKRRHRTIFTSYQLEELEKAFKDAHYPDVYAREMLSLKTDLPEDRIQKESVANRQSGFSRALSPPDPGLKCPSVASIHENSVRLEINSNFIDPVD</sequence>
<comment type="subcellular location">
    <subcellularLocation>
        <location evidence="1 2 3">Nucleus</location>
    </subcellularLocation>
</comment>
<feature type="DNA-binding region" description="Homeobox" evidence="2">
    <location>
        <begin position="46"/>
        <end position="92"/>
    </location>
</feature>
<dbReference type="PANTHER" id="PTHR46892">
    <property type="entry name" value="VISUAL SYSTEM HOMEOBOX 2"/>
    <property type="match status" value="1"/>
</dbReference>
<evidence type="ECO:0000313" key="6">
    <source>
        <dbReference type="EMBL" id="CAG9864758.1"/>
    </source>
</evidence>
<keyword evidence="2 3" id="KW-0238">DNA-binding</keyword>
<dbReference type="GO" id="GO:0005634">
    <property type="term" value="C:nucleus"/>
    <property type="evidence" value="ECO:0007669"/>
    <property type="project" value="UniProtKB-SubCell"/>
</dbReference>
<dbReference type="Pfam" id="PF00046">
    <property type="entry name" value="Homeodomain"/>
    <property type="match status" value="1"/>
</dbReference>
<evidence type="ECO:0000256" key="3">
    <source>
        <dbReference type="RuleBase" id="RU000682"/>
    </source>
</evidence>
<dbReference type="PROSITE" id="PS50071">
    <property type="entry name" value="HOMEOBOX_2"/>
    <property type="match status" value="1"/>
</dbReference>
<dbReference type="CDD" id="cd00086">
    <property type="entry name" value="homeodomain"/>
    <property type="match status" value="1"/>
</dbReference>
<keyword evidence="7" id="KW-1185">Reference proteome</keyword>